<dbReference type="Proteomes" id="UP001519271">
    <property type="component" value="Unassembled WGS sequence"/>
</dbReference>
<organism evidence="1 2">
    <name type="scientific">Youngiibacter multivorans</name>
    <dbReference type="NCBI Taxonomy" id="937251"/>
    <lineage>
        <taxon>Bacteria</taxon>
        <taxon>Bacillati</taxon>
        <taxon>Bacillota</taxon>
        <taxon>Clostridia</taxon>
        <taxon>Eubacteriales</taxon>
        <taxon>Clostridiaceae</taxon>
        <taxon>Youngiibacter</taxon>
    </lineage>
</organism>
<proteinExistence type="predicted"/>
<reference evidence="1 2" key="1">
    <citation type="submission" date="2021-03" db="EMBL/GenBank/DDBJ databases">
        <title>Genomic Encyclopedia of Type Strains, Phase IV (KMG-IV): sequencing the most valuable type-strain genomes for metagenomic binning, comparative biology and taxonomic classification.</title>
        <authorList>
            <person name="Goeker M."/>
        </authorList>
    </citation>
    <scope>NUCLEOTIDE SEQUENCE [LARGE SCALE GENOMIC DNA]</scope>
    <source>
        <strain evidence="1 2">DSM 6139</strain>
    </source>
</reference>
<dbReference type="RefSeq" id="WP_209459655.1">
    <property type="nucleotide sequence ID" value="NZ_JAGGKC010000015.1"/>
</dbReference>
<evidence type="ECO:0000313" key="1">
    <source>
        <dbReference type="EMBL" id="MBP1919454.1"/>
    </source>
</evidence>
<gene>
    <name evidence="1" type="ORF">J2Z34_001943</name>
</gene>
<dbReference type="InterPro" id="IPR023811">
    <property type="entry name" value="CHP04076"/>
</dbReference>
<sequence>MAEDPGIGFKIQGVVTDVKGECSAGHKVGDRFNISCYDCGGLCGFFYHDMFPNLLTFQFGGKLPWWEGDTITVQCPDMDNQVTVKLERMERTS</sequence>
<dbReference type="EMBL" id="JAGGKC010000015">
    <property type="protein sequence ID" value="MBP1919454.1"/>
    <property type="molecule type" value="Genomic_DNA"/>
</dbReference>
<name>A0ABS4G4I1_9CLOT</name>
<comment type="caution">
    <text evidence="1">The sequence shown here is derived from an EMBL/GenBank/DDBJ whole genome shotgun (WGS) entry which is preliminary data.</text>
</comment>
<evidence type="ECO:0000313" key="2">
    <source>
        <dbReference type="Proteomes" id="UP001519271"/>
    </source>
</evidence>
<protein>
    <submittedName>
        <fullName evidence="1">Repeat protein (TIGR04076 family)</fullName>
    </submittedName>
</protein>
<accession>A0ABS4G4I1</accession>
<keyword evidence="2" id="KW-1185">Reference proteome</keyword>
<dbReference type="NCBIfam" id="TIGR04076">
    <property type="entry name" value="TIGR04076 family protein"/>
    <property type="match status" value="1"/>
</dbReference>